<comment type="caution">
    <text evidence="2">The sequence shown here is derived from an EMBL/GenBank/DDBJ whole genome shotgun (WGS) entry which is preliminary data.</text>
</comment>
<proteinExistence type="predicted"/>
<evidence type="ECO:0000313" key="2">
    <source>
        <dbReference type="EMBL" id="KTB44988.1"/>
    </source>
</evidence>
<feature type="region of interest" description="Disordered" evidence="1">
    <location>
        <begin position="324"/>
        <end position="434"/>
    </location>
</feature>
<dbReference type="Proteomes" id="UP000054988">
    <property type="component" value="Unassembled WGS sequence"/>
</dbReference>
<organism evidence="2 3">
    <name type="scientific">Moniliophthora roreri</name>
    <name type="common">Frosty pod rot fungus</name>
    <name type="synonym">Monilia roreri</name>
    <dbReference type="NCBI Taxonomy" id="221103"/>
    <lineage>
        <taxon>Eukaryota</taxon>
        <taxon>Fungi</taxon>
        <taxon>Dikarya</taxon>
        <taxon>Basidiomycota</taxon>
        <taxon>Agaricomycotina</taxon>
        <taxon>Agaricomycetes</taxon>
        <taxon>Agaricomycetidae</taxon>
        <taxon>Agaricales</taxon>
        <taxon>Marasmiineae</taxon>
        <taxon>Marasmiaceae</taxon>
        <taxon>Moniliophthora</taxon>
    </lineage>
</organism>
<feature type="compositionally biased region" description="Polar residues" evidence="1">
    <location>
        <begin position="188"/>
        <end position="201"/>
    </location>
</feature>
<dbReference type="eggNOG" id="KOG2317">
    <property type="taxonomic scope" value="Eukaryota"/>
</dbReference>
<reference evidence="2 3" key="1">
    <citation type="submission" date="2015-12" db="EMBL/GenBank/DDBJ databases">
        <title>Draft genome sequence of Moniliophthora roreri, the causal agent of frosty pod rot of cacao.</title>
        <authorList>
            <person name="Aime M.C."/>
            <person name="Diaz-Valderrama J.R."/>
            <person name="Kijpornyongpan T."/>
            <person name="Phillips-Mora W."/>
        </authorList>
    </citation>
    <scope>NUCLEOTIDE SEQUENCE [LARGE SCALE GENOMIC DNA]</scope>
    <source>
        <strain evidence="2 3">MCA 2952</strain>
    </source>
</reference>
<protein>
    <submittedName>
        <fullName evidence="2">Uncharacterized protein</fullName>
    </submittedName>
</protein>
<feature type="compositionally biased region" description="Polar residues" evidence="1">
    <location>
        <begin position="339"/>
        <end position="352"/>
    </location>
</feature>
<evidence type="ECO:0000313" key="3">
    <source>
        <dbReference type="Proteomes" id="UP000054988"/>
    </source>
</evidence>
<dbReference type="AlphaFoldDB" id="A0A0W0G8V8"/>
<evidence type="ECO:0000256" key="1">
    <source>
        <dbReference type="SAM" id="MobiDB-lite"/>
    </source>
</evidence>
<gene>
    <name evidence="2" type="ORF">WG66_2449</name>
</gene>
<name>A0A0W0G8V8_MONRR</name>
<dbReference type="EMBL" id="LATX01000812">
    <property type="protein sequence ID" value="KTB44988.1"/>
    <property type="molecule type" value="Genomic_DNA"/>
</dbReference>
<feature type="compositionally biased region" description="Low complexity" evidence="1">
    <location>
        <begin position="202"/>
        <end position="212"/>
    </location>
</feature>
<accession>A0A0W0G8V8</accession>
<feature type="compositionally biased region" description="Basic residues" evidence="1">
    <location>
        <begin position="153"/>
        <end position="168"/>
    </location>
</feature>
<feature type="region of interest" description="Disordered" evidence="1">
    <location>
        <begin position="148"/>
        <end position="212"/>
    </location>
</feature>
<sequence length="434" mass="47114">MSSFDPNLDDVGAAIAYLQRSPSPADLDLLSERAYYWTFRGQEEYFGGLTDSWLSTFLPSEHHPVTPWKGLDSEPSDSWLSKFPSPSPSHGHGVLPTYYCYSSIRRGAAPIPRPSPTFQASTFHAHAPNNFCNFFLQLQANEASITDTELHPHPPKRPRTSTPKHGHAHTVTPDIDTENAPKYPSPTPSTSLQVSEQLTEPSSESFSSSKLKSKSPTKVSYQVAIPLKSILKPKLGTLDTNVIDSLARIGRLSSSTSALIPIPVSPSSNPNDSGSLDLLKPKLPENVADLDSLAIPRIGTSTAFEATAENIIPIQNQNDIAVHSLDCGEPDRPDLVHSSMPTPRSQTRNQTRALRKRSLKSDDSNPTPAPARSRKTSRTSTPTSDAPSLRRSTRHRGVKDTSDARSTGLTPASKKSKAKTDVLGSDSPLTDLSD</sequence>